<dbReference type="AlphaFoldDB" id="D6U3Y7"/>
<dbReference type="EMBL" id="ADVG01000004">
    <property type="protein sequence ID" value="EFH81225.1"/>
    <property type="molecule type" value="Genomic_DNA"/>
</dbReference>
<sequence>MMCMSCVSSEKRRAAEAVLARMAPPSQTRCLWTNALGTPCLDPSALLCIMEAYTRSLLHPSLA</sequence>
<accession>D6U3Y7</accession>
<proteinExistence type="predicted"/>
<dbReference type="InParanoid" id="D6U3Y7"/>
<evidence type="ECO:0000313" key="2">
    <source>
        <dbReference type="Proteomes" id="UP000004508"/>
    </source>
</evidence>
<organism evidence="1 2">
    <name type="scientific">Ktedonobacter racemifer DSM 44963</name>
    <dbReference type="NCBI Taxonomy" id="485913"/>
    <lineage>
        <taxon>Bacteria</taxon>
        <taxon>Bacillati</taxon>
        <taxon>Chloroflexota</taxon>
        <taxon>Ktedonobacteria</taxon>
        <taxon>Ktedonobacterales</taxon>
        <taxon>Ktedonobacteraceae</taxon>
        <taxon>Ktedonobacter</taxon>
    </lineage>
</organism>
<reference evidence="1 2" key="1">
    <citation type="journal article" date="2011" name="Stand. Genomic Sci.">
        <title>Non-contiguous finished genome sequence and contextual data of the filamentous soil bacterium Ktedonobacter racemifer type strain (SOSP1-21).</title>
        <authorList>
            <person name="Chang Y.J."/>
            <person name="Land M."/>
            <person name="Hauser L."/>
            <person name="Chertkov O."/>
            <person name="Del Rio T.G."/>
            <person name="Nolan M."/>
            <person name="Copeland A."/>
            <person name="Tice H."/>
            <person name="Cheng J.F."/>
            <person name="Lucas S."/>
            <person name="Han C."/>
            <person name="Goodwin L."/>
            <person name="Pitluck S."/>
            <person name="Ivanova N."/>
            <person name="Ovchinikova G."/>
            <person name="Pati A."/>
            <person name="Chen A."/>
            <person name="Palaniappan K."/>
            <person name="Mavromatis K."/>
            <person name="Liolios K."/>
            <person name="Brettin T."/>
            <person name="Fiebig A."/>
            <person name="Rohde M."/>
            <person name="Abt B."/>
            <person name="Goker M."/>
            <person name="Detter J.C."/>
            <person name="Woyke T."/>
            <person name="Bristow J."/>
            <person name="Eisen J.A."/>
            <person name="Markowitz V."/>
            <person name="Hugenholtz P."/>
            <person name="Kyrpides N.C."/>
            <person name="Klenk H.P."/>
            <person name="Lapidus A."/>
        </authorList>
    </citation>
    <scope>NUCLEOTIDE SEQUENCE [LARGE SCALE GENOMIC DNA]</scope>
    <source>
        <strain evidence="2">DSM 44963</strain>
    </source>
</reference>
<dbReference type="STRING" id="485913.Krac_1927"/>
<comment type="caution">
    <text evidence="1">The sequence shown here is derived from an EMBL/GenBank/DDBJ whole genome shotgun (WGS) entry which is preliminary data.</text>
</comment>
<name>D6U3Y7_KTERA</name>
<evidence type="ECO:0000313" key="1">
    <source>
        <dbReference type="EMBL" id="EFH81225.1"/>
    </source>
</evidence>
<gene>
    <name evidence="1" type="ORF">Krac_1927</name>
</gene>
<protein>
    <submittedName>
        <fullName evidence="1">Uncharacterized protein</fullName>
    </submittedName>
</protein>
<keyword evidence="2" id="KW-1185">Reference proteome</keyword>
<dbReference type="Proteomes" id="UP000004508">
    <property type="component" value="Unassembled WGS sequence"/>
</dbReference>